<dbReference type="PANTHER" id="PTHR42771:SF3">
    <property type="entry name" value="PETROBACTIN IMPORT ATP-BINDING PROTEIN YCLP"/>
    <property type="match status" value="1"/>
</dbReference>
<protein>
    <submittedName>
        <fullName evidence="11">Iron ABC transporter ATP-binding protein</fullName>
    </submittedName>
</protein>
<dbReference type="PROSITE" id="PS50893">
    <property type="entry name" value="ABC_TRANSPORTER_2"/>
    <property type="match status" value="1"/>
</dbReference>
<dbReference type="Gene3D" id="3.40.50.300">
    <property type="entry name" value="P-loop containing nucleotide triphosphate hydrolases"/>
    <property type="match status" value="1"/>
</dbReference>
<evidence type="ECO:0000256" key="5">
    <source>
        <dbReference type="ARBA" id="ARBA00022741"/>
    </source>
</evidence>
<keyword evidence="2" id="KW-0813">Transport</keyword>
<dbReference type="SUPFAM" id="SSF52540">
    <property type="entry name" value="P-loop containing nucleoside triphosphate hydrolases"/>
    <property type="match status" value="1"/>
</dbReference>
<dbReference type="RefSeq" id="WP_105982559.1">
    <property type="nucleotide sequence ID" value="NZ_MQUC01000003.1"/>
</dbReference>
<feature type="domain" description="ABC transporter" evidence="10">
    <location>
        <begin position="2"/>
        <end position="239"/>
    </location>
</feature>
<evidence type="ECO:0000256" key="4">
    <source>
        <dbReference type="ARBA" id="ARBA00022496"/>
    </source>
</evidence>
<dbReference type="AlphaFoldDB" id="A0A2S9WTF4"/>
<reference evidence="11 12" key="1">
    <citation type="submission" date="2016-11" db="EMBL/GenBank/DDBJ databases">
        <title>Trade-off between light-utilization and light-protection in marine flavobacteria.</title>
        <authorList>
            <person name="Kumagai Y."/>
        </authorList>
    </citation>
    <scope>NUCLEOTIDE SEQUENCE [LARGE SCALE GENOMIC DNA]</scope>
    <source>
        <strain evidence="11 12">JCM 17109</strain>
    </source>
</reference>
<organism evidence="11 12">
    <name type="scientific">Nonlabens agnitus</name>
    <dbReference type="NCBI Taxonomy" id="870484"/>
    <lineage>
        <taxon>Bacteria</taxon>
        <taxon>Pseudomonadati</taxon>
        <taxon>Bacteroidota</taxon>
        <taxon>Flavobacteriia</taxon>
        <taxon>Flavobacteriales</taxon>
        <taxon>Flavobacteriaceae</taxon>
        <taxon>Nonlabens</taxon>
    </lineage>
</organism>
<dbReference type="PANTHER" id="PTHR42771">
    <property type="entry name" value="IRON(3+)-HYDROXAMATE IMPORT ATP-BINDING PROTEIN FHUC"/>
    <property type="match status" value="1"/>
</dbReference>
<keyword evidence="6 11" id="KW-0067">ATP-binding</keyword>
<evidence type="ECO:0000313" key="12">
    <source>
        <dbReference type="Proteomes" id="UP000239532"/>
    </source>
</evidence>
<evidence type="ECO:0000313" key="11">
    <source>
        <dbReference type="EMBL" id="PRP66762.1"/>
    </source>
</evidence>
<keyword evidence="4" id="KW-0410">Iron transport</keyword>
<keyword evidence="5" id="KW-0547">Nucleotide-binding</keyword>
<gene>
    <name evidence="11" type="ORF">BST86_06440</name>
</gene>
<dbReference type="EMBL" id="MQUC01000003">
    <property type="protein sequence ID" value="PRP66762.1"/>
    <property type="molecule type" value="Genomic_DNA"/>
</dbReference>
<evidence type="ECO:0000256" key="3">
    <source>
        <dbReference type="ARBA" id="ARBA00022475"/>
    </source>
</evidence>
<proteinExistence type="predicted"/>
<dbReference type="GO" id="GO:0005886">
    <property type="term" value="C:plasma membrane"/>
    <property type="evidence" value="ECO:0007669"/>
    <property type="project" value="UniProtKB-SubCell"/>
</dbReference>
<keyword evidence="7" id="KW-0408">Iron</keyword>
<evidence type="ECO:0000256" key="1">
    <source>
        <dbReference type="ARBA" id="ARBA00004202"/>
    </source>
</evidence>
<evidence type="ECO:0000256" key="8">
    <source>
        <dbReference type="ARBA" id="ARBA00023065"/>
    </source>
</evidence>
<evidence type="ECO:0000259" key="10">
    <source>
        <dbReference type="PROSITE" id="PS50893"/>
    </source>
</evidence>
<evidence type="ECO:0000256" key="9">
    <source>
        <dbReference type="ARBA" id="ARBA00023136"/>
    </source>
</evidence>
<dbReference type="InterPro" id="IPR027417">
    <property type="entry name" value="P-loop_NTPase"/>
</dbReference>
<dbReference type="InterPro" id="IPR003593">
    <property type="entry name" value="AAA+_ATPase"/>
</dbReference>
<dbReference type="InterPro" id="IPR051535">
    <property type="entry name" value="Siderophore_ABC-ATPase"/>
</dbReference>
<keyword evidence="9" id="KW-0472">Membrane</keyword>
<keyword evidence="3" id="KW-1003">Cell membrane</keyword>
<comment type="caution">
    <text evidence="11">The sequence shown here is derived from an EMBL/GenBank/DDBJ whole genome shotgun (WGS) entry which is preliminary data.</text>
</comment>
<dbReference type="GO" id="GO:0005524">
    <property type="term" value="F:ATP binding"/>
    <property type="evidence" value="ECO:0007669"/>
    <property type="project" value="UniProtKB-KW"/>
</dbReference>
<keyword evidence="8" id="KW-0406">Ion transport</keyword>
<evidence type="ECO:0000256" key="7">
    <source>
        <dbReference type="ARBA" id="ARBA00023004"/>
    </source>
</evidence>
<name>A0A2S9WTF4_9FLAO</name>
<dbReference type="SMART" id="SM00382">
    <property type="entry name" value="AAA"/>
    <property type="match status" value="1"/>
</dbReference>
<dbReference type="GO" id="GO:0016887">
    <property type="term" value="F:ATP hydrolysis activity"/>
    <property type="evidence" value="ECO:0007669"/>
    <property type="project" value="InterPro"/>
</dbReference>
<dbReference type="GO" id="GO:0006826">
    <property type="term" value="P:iron ion transport"/>
    <property type="evidence" value="ECO:0007669"/>
    <property type="project" value="UniProtKB-KW"/>
</dbReference>
<dbReference type="InterPro" id="IPR003439">
    <property type="entry name" value="ABC_transporter-like_ATP-bd"/>
</dbReference>
<comment type="subcellular location">
    <subcellularLocation>
        <location evidence="1">Cell membrane</location>
        <topology evidence="1">Peripheral membrane protein</topology>
    </subcellularLocation>
</comment>
<accession>A0A2S9WTF4</accession>
<dbReference type="OrthoDB" id="9787851at2"/>
<keyword evidence="12" id="KW-1185">Reference proteome</keyword>
<dbReference type="Pfam" id="PF00005">
    <property type="entry name" value="ABC_tran"/>
    <property type="match status" value="1"/>
</dbReference>
<evidence type="ECO:0000256" key="2">
    <source>
        <dbReference type="ARBA" id="ARBA00022448"/>
    </source>
</evidence>
<sequence>MLILQDIQIGYDQEILAKCVGHIAFAKAKFISIIGANGTGKSTLLRCMANGSHLLGGNVSLNGKSITQINLEELSQHVSILTTDRSISKSITVRQLLEISRAPYTNFLGSLAAADQEIIDKTLTDFELLDLQKRQLSTLSDGQLQRALIARSLVQDTDYILMDEPTNHLDIHHKAELLMLLKNHCQNQNRTIIFSSHEIAMATALADQVVYIHDGYIRFKSITEFKEKNILEQLFPSPFLSWEHGSYRLEPGKD</sequence>
<evidence type="ECO:0000256" key="6">
    <source>
        <dbReference type="ARBA" id="ARBA00022840"/>
    </source>
</evidence>
<dbReference type="Proteomes" id="UP000239532">
    <property type="component" value="Unassembled WGS sequence"/>
</dbReference>